<proteinExistence type="predicted"/>
<dbReference type="AlphaFoldDB" id="A0A6B9FQU2"/>
<reference evidence="2 3" key="2">
    <citation type="journal article" date="2013" name="Genome Announc.">
        <title>Draft Genome Sequence of Methylobacterium mesophilicum Strain SR1.6/6, Isolated from Citrus sinensis.</title>
        <authorList>
            <person name="Marinho Almeida D."/>
            <person name="Dini-Andreote F."/>
            <person name="Camargo Neves A.A."/>
            <person name="Juca Ramos R.T."/>
            <person name="Andreote F.D."/>
            <person name="Carneiro A.R."/>
            <person name="Oliveira de Souza Lima A."/>
            <person name="Caracciolo Gomes de Sa P.H."/>
            <person name="Ribeiro Barbosa M.S."/>
            <person name="Araujo W.L."/>
            <person name="Silva A."/>
        </authorList>
    </citation>
    <scope>NUCLEOTIDE SEQUENCE [LARGE SCALE GENOMIC DNA]</scope>
    <source>
        <strain evidence="2 3">SR1.6/6</strain>
    </source>
</reference>
<keyword evidence="1" id="KW-1133">Transmembrane helix</keyword>
<protein>
    <submittedName>
        <fullName evidence="2">Uncharacterized protein</fullName>
    </submittedName>
</protein>
<dbReference type="EMBL" id="CP043538">
    <property type="protein sequence ID" value="QGY04950.1"/>
    <property type="molecule type" value="Genomic_DNA"/>
</dbReference>
<dbReference type="KEGG" id="mmes:MMSR116_25920"/>
<keyword evidence="1" id="KW-0472">Membrane</keyword>
<gene>
    <name evidence="2" type="ORF">MMSR116_25920</name>
</gene>
<keyword evidence="1" id="KW-0812">Transmembrane</keyword>
<evidence type="ECO:0000256" key="1">
    <source>
        <dbReference type="SAM" id="Phobius"/>
    </source>
</evidence>
<evidence type="ECO:0000313" key="3">
    <source>
        <dbReference type="Proteomes" id="UP000012488"/>
    </source>
</evidence>
<reference evidence="2 3" key="1">
    <citation type="journal article" date="2012" name="Genet. Mol. Biol.">
        <title>Analysis of 16S rRNA and mxaF genes revealing insights into Methylobacterium niche-specific plant association.</title>
        <authorList>
            <person name="Dourado M.N."/>
            <person name="Andreote F.D."/>
            <person name="Dini-Andreote F."/>
            <person name="Conti R."/>
            <person name="Araujo J.M."/>
            <person name="Araujo W.L."/>
        </authorList>
    </citation>
    <scope>NUCLEOTIDE SEQUENCE [LARGE SCALE GENOMIC DNA]</scope>
    <source>
        <strain evidence="2 3">SR1.6/6</strain>
    </source>
</reference>
<evidence type="ECO:0000313" key="2">
    <source>
        <dbReference type="EMBL" id="QGY04950.1"/>
    </source>
</evidence>
<dbReference type="RefSeq" id="WP_010687420.1">
    <property type="nucleotide sequence ID" value="NZ_CP043538.1"/>
</dbReference>
<dbReference type="Proteomes" id="UP000012488">
    <property type="component" value="Chromosome"/>
</dbReference>
<accession>A0A6B9FQU2</accession>
<sequence>MAETSAPDSLDLAEQITRVFRAMDESQKFVAEQKTLMAEAAKLERDRALAPWQVALAGTTAGAAFFGAGVAFVKLLGP</sequence>
<feature type="transmembrane region" description="Helical" evidence="1">
    <location>
        <begin position="52"/>
        <end position="76"/>
    </location>
</feature>
<dbReference type="OrthoDB" id="8002928at2"/>
<name>A0A6B9FQU2_9HYPH</name>
<organism evidence="2 3">
    <name type="scientific">Methylobacterium mesophilicum SR1.6/6</name>
    <dbReference type="NCBI Taxonomy" id="908290"/>
    <lineage>
        <taxon>Bacteria</taxon>
        <taxon>Pseudomonadati</taxon>
        <taxon>Pseudomonadota</taxon>
        <taxon>Alphaproteobacteria</taxon>
        <taxon>Hyphomicrobiales</taxon>
        <taxon>Methylobacteriaceae</taxon>
        <taxon>Methylobacterium</taxon>
    </lineage>
</organism>